<dbReference type="RefSeq" id="XP_027335124.1">
    <property type="nucleotide sequence ID" value="XM_027479323.1"/>
</dbReference>
<dbReference type="PANTHER" id="PTHR34970">
    <property type="entry name" value="ABC TRANSPORTER A FAMILY PROTEIN"/>
    <property type="match status" value="1"/>
</dbReference>
<evidence type="ECO:0000256" key="1">
    <source>
        <dbReference type="SAM" id="SignalP"/>
    </source>
</evidence>
<accession>A0A8B8JUW0</accession>
<keyword evidence="1" id="KW-0732">Signal</keyword>
<dbReference type="Proteomes" id="UP000694853">
    <property type="component" value="Unplaced"/>
</dbReference>
<dbReference type="GeneID" id="113849420"/>
<keyword evidence="2" id="KW-1185">Reference proteome</keyword>
<sequence>MIRTRLLWFSLGFTSSAAVASHFVWKDLWVDRHALNSEMNQKFNSLEARLSNVESSLPHQSSISVPHHDQVEQ</sequence>
<evidence type="ECO:0000313" key="2">
    <source>
        <dbReference type="Proteomes" id="UP000694853"/>
    </source>
</evidence>
<dbReference type="AlphaFoldDB" id="A0A8B8JUW0"/>
<evidence type="ECO:0000313" key="3">
    <source>
        <dbReference type="RefSeq" id="XP_027335124.1"/>
    </source>
</evidence>
<dbReference type="KEGG" id="aprc:113849420"/>
<dbReference type="OrthoDB" id="1857675at2759"/>
<protein>
    <submittedName>
        <fullName evidence="3">Uncharacterized protein LOC113849420 isoform X1</fullName>
    </submittedName>
</protein>
<proteinExistence type="predicted"/>
<reference evidence="2" key="1">
    <citation type="journal article" date="2019" name="Toxins">
        <title>Detection of Abrin-Like and Prepropulchellin-Like Toxin Genes and Transcripts Using Whole Genome Sequencing and Full-Length Transcript Sequencing of Abrus precatorius.</title>
        <authorList>
            <person name="Hovde B.T."/>
            <person name="Daligault H.E."/>
            <person name="Hanschen E.R."/>
            <person name="Kunde Y.A."/>
            <person name="Johnson M.B."/>
            <person name="Starkenburg S.R."/>
            <person name="Johnson S.L."/>
        </authorList>
    </citation>
    <scope>NUCLEOTIDE SEQUENCE [LARGE SCALE GENOMIC DNA]</scope>
</reference>
<reference evidence="3" key="2">
    <citation type="submission" date="2025-08" db="UniProtKB">
        <authorList>
            <consortium name="RefSeq"/>
        </authorList>
    </citation>
    <scope>IDENTIFICATION</scope>
    <source>
        <tissue evidence="3">Young leaves</tissue>
    </source>
</reference>
<organism evidence="2 3">
    <name type="scientific">Abrus precatorius</name>
    <name type="common">Indian licorice</name>
    <name type="synonym">Glycine abrus</name>
    <dbReference type="NCBI Taxonomy" id="3816"/>
    <lineage>
        <taxon>Eukaryota</taxon>
        <taxon>Viridiplantae</taxon>
        <taxon>Streptophyta</taxon>
        <taxon>Embryophyta</taxon>
        <taxon>Tracheophyta</taxon>
        <taxon>Spermatophyta</taxon>
        <taxon>Magnoliopsida</taxon>
        <taxon>eudicotyledons</taxon>
        <taxon>Gunneridae</taxon>
        <taxon>Pentapetalae</taxon>
        <taxon>rosids</taxon>
        <taxon>fabids</taxon>
        <taxon>Fabales</taxon>
        <taxon>Fabaceae</taxon>
        <taxon>Papilionoideae</taxon>
        <taxon>50 kb inversion clade</taxon>
        <taxon>NPAAA clade</taxon>
        <taxon>indigoferoid/millettioid clade</taxon>
        <taxon>Abreae</taxon>
        <taxon>Abrus</taxon>
    </lineage>
</organism>
<feature type="chain" id="PRO_5033980600" evidence="1">
    <location>
        <begin position="21"/>
        <end position="73"/>
    </location>
</feature>
<name>A0A8B8JUW0_ABRPR</name>
<feature type="signal peptide" evidence="1">
    <location>
        <begin position="1"/>
        <end position="20"/>
    </location>
</feature>
<gene>
    <name evidence="3" type="primary">LOC113849420</name>
</gene>
<dbReference type="PANTHER" id="PTHR34970:SF5">
    <property type="entry name" value="PROTEIN, PUTATIVE-RELATED"/>
    <property type="match status" value="1"/>
</dbReference>